<proteinExistence type="predicted"/>
<evidence type="ECO:0000313" key="2">
    <source>
        <dbReference type="Proteomes" id="UP000807504"/>
    </source>
</evidence>
<name>A0A8T0E1T9_ARGBR</name>
<comment type="caution">
    <text evidence="1">The sequence shown here is derived from an EMBL/GenBank/DDBJ whole genome shotgun (WGS) entry which is preliminary data.</text>
</comment>
<keyword evidence="2" id="KW-1185">Reference proteome</keyword>
<sequence>MASYEDNDNSSSVISNLDNKLHYYAEGKMKRQFPDKYQQEVDFTWKQLEVSEKSRNIETKVLLAALSII</sequence>
<protein>
    <submittedName>
        <fullName evidence="1">Uncharacterized protein</fullName>
    </submittedName>
</protein>
<reference evidence="1" key="1">
    <citation type="journal article" date="2020" name="bioRxiv">
        <title>Chromosome-level reference genome of the European wasp spider Argiope bruennichi: a resource for studies on range expansion and evolutionary adaptation.</title>
        <authorList>
            <person name="Sheffer M.M."/>
            <person name="Hoppe A."/>
            <person name="Krehenwinkel H."/>
            <person name="Uhl G."/>
            <person name="Kuss A.W."/>
            <person name="Jensen L."/>
            <person name="Jensen C."/>
            <person name="Gillespie R.G."/>
            <person name="Hoff K.J."/>
            <person name="Prost S."/>
        </authorList>
    </citation>
    <scope>NUCLEOTIDE SEQUENCE</scope>
</reference>
<accession>A0A8T0E1T9</accession>
<dbReference type="AlphaFoldDB" id="A0A8T0E1T9"/>
<evidence type="ECO:0000313" key="1">
    <source>
        <dbReference type="EMBL" id="KAF8764097.1"/>
    </source>
</evidence>
<reference evidence="1" key="2">
    <citation type="submission" date="2020-06" db="EMBL/GenBank/DDBJ databases">
        <authorList>
            <person name="Sheffer M."/>
        </authorList>
    </citation>
    <scope>NUCLEOTIDE SEQUENCE</scope>
</reference>
<dbReference type="Proteomes" id="UP000807504">
    <property type="component" value="Unassembled WGS sequence"/>
</dbReference>
<organism evidence="1 2">
    <name type="scientific">Argiope bruennichi</name>
    <name type="common">Wasp spider</name>
    <name type="synonym">Aranea bruennichi</name>
    <dbReference type="NCBI Taxonomy" id="94029"/>
    <lineage>
        <taxon>Eukaryota</taxon>
        <taxon>Metazoa</taxon>
        <taxon>Ecdysozoa</taxon>
        <taxon>Arthropoda</taxon>
        <taxon>Chelicerata</taxon>
        <taxon>Arachnida</taxon>
        <taxon>Araneae</taxon>
        <taxon>Araneomorphae</taxon>
        <taxon>Entelegynae</taxon>
        <taxon>Araneoidea</taxon>
        <taxon>Araneidae</taxon>
        <taxon>Argiope</taxon>
    </lineage>
</organism>
<dbReference type="EMBL" id="JABXBU010002231">
    <property type="protein sequence ID" value="KAF8764097.1"/>
    <property type="molecule type" value="Genomic_DNA"/>
</dbReference>
<gene>
    <name evidence="1" type="ORF">HNY73_022215</name>
</gene>